<accession>A0ABU1Y6D9</accession>
<gene>
    <name evidence="1" type="ORF">J2W48_001163</name>
</gene>
<evidence type="ECO:0000313" key="1">
    <source>
        <dbReference type="EMBL" id="MDR7209230.1"/>
    </source>
</evidence>
<sequence length="86" mass="10194">MVIRVSYQSAEEEKLIFEWIDKVIEFFPELEKDIFSSIMYSLNCNENNSIIHGVGNTMLRLNIFEKVENYRVQFSDFGRDVKKHGI</sequence>
<name>A0ABU1Y6D9_9FLAO</name>
<proteinExistence type="predicted"/>
<organism evidence="1 2">
    <name type="scientific">Flavobacterium piscis</name>
    <dbReference type="NCBI Taxonomy" id="1114874"/>
    <lineage>
        <taxon>Bacteria</taxon>
        <taxon>Pseudomonadati</taxon>
        <taxon>Bacteroidota</taxon>
        <taxon>Flavobacteriia</taxon>
        <taxon>Flavobacteriales</taxon>
        <taxon>Flavobacteriaceae</taxon>
        <taxon>Flavobacterium</taxon>
    </lineage>
</organism>
<protein>
    <recommendedName>
        <fullName evidence="3">Addiction module toxin RelE</fullName>
    </recommendedName>
</protein>
<dbReference type="Proteomes" id="UP001269081">
    <property type="component" value="Unassembled WGS sequence"/>
</dbReference>
<dbReference type="RefSeq" id="WP_310279289.1">
    <property type="nucleotide sequence ID" value="NZ_JAVDWQ010000003.1"/>
</dbReference>
<reference evidence="1 2" key="1">
    <citation type="submission" date="2023-07" db="EMBL/GenBank/DDBJ databases">
        <title>Sorghum-associated microbial communities from plants grown in Nebraska, USA.</title>
        <authorList>
            <person name="Schachtman D."/>
        </authorList>
    </citation>
    <scope>NUCLEOTIDE SEQUENCE [LARGE SCALE GENOMIC DNA]</scope>
    <source>
        <strain evidence="1 2">4129</strain>
    </source>
</reference>
<evidence type="ECO:0008006" key="3">
    <source>
        <dbReference type="Google" id="ProtNLM"/>
    </source>
</evidence>
<evidence type="ECO:0000313" key="2">
    <source>
        <dbReference type="Proteomes" id="UP001269081"/>
    </source>
</evidence>
<dbReference type="EMBL" id="JAVDWQ010000003">
    <property type="protein sequence ID" value="MDR7209230.1"/>
    <property type="molecule type" value="Genomic_DNA"/>
</dbReference>
<comment type="caution">
    <text evidence="1">The sequence shown here is derived from an EMBL/GenBank/DDBJ whole genome shotgun (WGS) entry which is preliminary data.</text>
</comment>
<keyword evidence="2" id="KW-1185">Reference proteome</keyword>